<evidence type="ECO:0000313" key="2">
    <source>
        <dbReference type="Proteomes" id="UP000298493"/>
    </source>
</evidence>
<dbReference type="Proteomes" id="UP000298493">
    <property type="component" value="Unassembled WGS sequence"/>
</dbReference>
<evidence type="ECO:0000313" key="1">
    <source>
        <dbReference type="EMBL" id="TID27745.1"/>
    </source>
</evidence>
<gene>
    <name evidence="1" type="ORF">E6O75_ATG00512</name>
</gene>
<sequence length="149" mass="16491">MFGTSFKAAVVERAALKIVASQRAGDLAEHVVAVAGLKESGDLISDQKLRQQIDELKQQVEQGRKTASNVAVETPHLNRRDTSGDFNALKQELYEKLKVFTGEVGKELKRMNTKLGAVLNPAKGDEMKAYLAHVEALDINSTCLYYYSY</sequence>
<dbReference type="OrthoDB" id="10530419at2759"/>
<dbReference type="EMBL" id="SNSC02000001">
    <property type="protein sequence ID" value="TID27745.1"/>
    <property type="molecule type" value="Genomic_DNA"/>
</dbReference>
<keyword evidence="2" id="KW-1185">Reference proteome</keyword>
<comment type="caution">
    <text evidence="1">The sequence shown here is derived from an EMBL/GenBank/DDBJ whole genome shotgun (WGS) entry which is preliminary data.</text>
</comment>
<organism evidence="1 2">
    <name type="scientific">Venturia nashicola</name>
    <dbReference type="NCBI Taxonomy" id="86259"/>
    <lineage>
        <taxon>Eukaryota</taxon>
        <taxon>Fungi</taxon>
        <taxon>Dikarya</taxon>
        <taxon>Ascomycota</taxon>
        <taxon>Pezizomycotina</taxon>
        <taxon>Dothideomycetes</taxon>
        <taxon>Pleosporomycetidae</taxon>
        <taxon>Venturiales</taxon>
        <taxon>Venturiaceae</taxon>
        <taxon>Venturia</taxon>
    </lineage>
</organism>
<name>A0A4Z1PE10_9PEZI</name>
<reference evidence="1 2" key="1">
    <citation type="submission" date="2019-04" db="EMBL/GenBank/DDBJ databases">
        <title>High contiguity whole genome sequence and gene annotation resource for two Venturia nashicola isolates.</title>
        <authorList>
            <person name="Prokchorchik M."/>
            <person name="Won K."/>
            <person name="Lee Y."/>
            <person name="Choi E.D."/>
            <person name="Segonzac C."/>
            <person name="Sohn K.H."/>
        </authorList>
    </citation>
    <scope>NUCLEOTIDE SEQUENCE [LARGE SCALE GENOMIC DNA]</scope>
    <source>
        <strain evidence="1 2">PRI2</strain>
    </source>
</reference>
<proteinExistence type="predicted"/>
<accession>A0A4Z1PE10</accession>
<protein>
    <submittedName>
        <fullName evidence="1">Uncharacterized protein</fullName>
    </submittedName>
</protein>
<dbReference type="AlphaFoldDB" id="A0A4Z1PE10"/>